<keyword evidence="2" id="KW-1185">Reference proteome</keyword>
<sequence length="118" mass="12831">MSRDKDVDSKVTTAAPSGTPSADVVDVVADGGKDEENVEREEEEEEETRERGFSAGRRIHRGFVLGEDGGGEKGISGDAVLFLVVVPPAYQPHVRHRPITANAASGRVFNYDHFLRPL</sequence>
<accession>A0ACB6ZGD1</accession>
<evidence type="ECO:0000313" key="2">
    <source>
        <dbReference type="Proteomes" id="UP000886501"/>
    </source>
</evidence>
<reference evidence="1" key="2">
    <citation type="journal article" date="2020" name="Nat. Commun.">
        <title>Large-scale genome sequencing of mycorrhizal fungi provides insights into the early evolution of symbiotic traits.</title>
        <authorList>
            <person name="Miyauchi S."/>
            <person name="Kiss E."/>
            <person name="Kuo A."/>
            <person name="Drula E."/>
            <person name="Kohler A."/>
            <person name="Sanchez-Garcia M."/>
            <person name="Morin E."/>
            <person name="Andreopoulos B."/>
            <person name="Barry K.W."/>
            <person name="Bonito G."/>
            <person name="Buee M."/>
            <person name="Carver A."/>
            <person name="Chen C."/>
            <person name="Cichocki N."/>
            <person name="Clum A."/>
            <person name="Culley D."/>
            <person name="Crous P.W."/>
            <person name="Fauchery L."/>
            <person name="Girlanda M."/>
            <person name="Hayes R.D."/>
            <person name="Keri Z."/>
            <person name="LaButti K."/>
            <person name="Lipzen A."/>
            <person name="Lombard V."/>
            <person name="Magnuson J."/>
            <person name="Maillard F."/>
            <person name="Murat C."/>
            <person name="Nolan M."/>
            <person name="Ohm R.A."/>
            <person name="Pangilinan J."/>
            <person name="Pereira M.F."/>
            <person name="Perotto S."/>
            <person name="Peter M."/>
            <person name="Pfister S."/>
            <person name="Riley R."/>
            <person name="Sitrit Y."/>
            <person name="Stielow J.B."/>
            <person name="Szollosi G."/>
            <person name="Zifcakova L."/>
            <person name="Stursova M."/>
            <person name="Spatafora J.W."/>
            <person name="Tedersoo L."/>
            <person name="Vaario L.M."/>
            <person name="Yamada A."/>
            <person name="Yan M."/>
            <person name="Wang P."/>
            <person name="Xu J."/>
            <person name="Bruns T."/>
            <person name="Baldrian P."/>
            <person name="Vilgalys R."/>
            <person name="Dunand C."/>
            <person name="Henrissat B."/>
            <person name="Grigoriev I.V."/>
            <person name="Hibbett D."/>
            <person name="Nagy L.G."/>
            <person name="Martin F.M."/>
        </authorList>
    </citation>
    <scope>NUCLEOTIDE SEQUENCE</scope>
    <source>
        <strain evidence="1">P2</strain>
    </source>
</reference>
<reference evidence="1" key="1">
    <citation type="submission" date="2019-10" db="EMBL/GenBank/DDBJ databases">
        <authorList>
            <consortium name="DOE Joint Genome Institute"/>
            <person name="Kuo A."/>
            <person name="Miyauchi S."/>
            <person name="Kiss E."/>
            <person name="Drula E."/>
            <person name="Kohler A."/>
            <person name="Sanchez-Garcia M."/>
            <person name="Andreopoulos B."/>
            <person name="Barry K.W."/>
            <person name="Bonito G."/>
            <person name="Buee M."/>
            <person name="Carver A."/>
            <person name="Chen C."/>
            <person name="Cichocki N."/>
            <person name="Clum A."/>
            <person name="Culley D."/>
            <person name="Crous P.W."/>
            <person name="Fauchery L."/>
            <person name="Girlanda M."/>
            <person name="Hayes R."/>
            <person name="Keri Z."/>
            <person name="Labutti K."/>
            <person name="Lipzen A."/>
            <person name="Lombard V."/>
            <person name="Magnuson J."/>
            <person name="Maillard F."/>
            <person name="Morin E."/>
            <person name="Murat C."/>
            <person name="Nolan M."/>
            <person name="Ohm R."/>
            <person name="Pangilinan J."/>
            <person name="Pereira M."/>
            <person name="Perotto S."/>
            <person name="Peter M."/>
            <person name="Riley R."/>
            <person name="Sitrit Y."/>
            <person name="Stielow B."/>
            <person name="Szollosi G."/>
            <person name="Zifcakova L."/>
            <person name="Stursova M."/>
            <person name="Spatafora J.W."/>
            <person name="Tedersoo L."/>
            <person name="Vaario L.-M."/>
            <person name="Yamada A."/>
            <person name="Yan M."/>
            <person name="Wang P."/>
            <person name="Xu J."/>
            <person name="Bruns T."/>
            <person name="Baldrian P."/>
            <person name="Vilgalys R."/>
            <person name="Henrissat B."/>
            <person name="Grigoriev I.V."/>
            <person name="Hibbett D."/>
            <person name="Nagy L.G."/>
            <person name="Martin F.M."/>
        </authorList>
    </citation>
    <scope>NUCLEOTIDE SEQUENCE</scope>
    <source>
        <strain evidence="1">P2</strain>
    </source>
</reference>
<organism evidence="1 2">
    <name type="scientific">Thelephora ganbajun</name>
    <name type="common">Ganba fungus</name>
    <dbReference type="NCBI Taxonomy" id="370292"/>
    <lineage>
        <taxon>Eukaryota</taxon>
        <taxon>Fungi</taxon>
        <taxon>Dikarya</taxon>
        <taxon>Basidiomycota</taxon>
        <taxon>Agaricomycotina</taxon>
        <taxon>Agaricomycetes</taxon>
        <taxon>Thelephorales</taxon>
        <taxon>Thelephoraceae</taxon>
        <taxon>Thelephora</taxon>
    </lineage>
</organism>
<proteinExistence type="predicted"/>
<comment type="caution">
    <text evidence="1">The sequence shown here is derived from an EMBL/GenBank/DDBJ whole genome shotgun (WGS) entry which is preliminary data.</text>
</comment>
<gene>
    <name evidence="1" type="ORF">BDM02DRAFT_3128934</name>
</gene>
<name>A0ACB6ZGD1_THEGA</name>
<dbReference type="Proteomes" id="UP000886501">
    <property type="component" value="Unassembled WGS sequence"/>
</dbReference>
<protein>
    <submittedName>
        <fullName evidence="1">Uncharacterized protein</fullName>
    </submittedName>
</protein>
<evidence type="ECO:0000313" key="1">
    <source>
        <dbReference type="EMBL" id="KAF9648634.1"/>
    </source>
</evidence>
<dbReference type="EMBL" id="MU118010">
    <property type="protein sequence ID" value="KAF9648634.1"/>
    <property type="molecule type" value="Genomic_DNA"/>
</dbReference>